<feature type="chain" id="PRO_5013259131" description="Phytocyanin domain-containing protein" evidence="7">
    <location>
        <begin position="26"/>
        <end position="167"/>
    </location>
</feature>
<dbReference type="PROSITE" id="PS51485">
    <property type="entry name" value="PHYTOCYANIN"/>
    <property type="match status" value="1"/>
</dbReference>
<dbReference type="InterPro" id="IPR008972">
    <property type="entry name" value="Cupredoxin"/>
</dbReference>
<evidence type="ECO:0000256" key="2">
    <source>
        <dbReference type="ARBA" id="ARBA00023157"/>
    </source>
</evidence>
<dbReference type="STRING" id="3760.A0A251NR22"/>
<gene>
    <name evidence="9" type="ORF">PRUPE_6G154600</name>
</gene>
<dbReference type="Proteomes" id="UP000006882">
    <property type="component" value="Chromosome G6"/>
</dbReference>
<dbReference type="eggNOG" id="ENOG502S139">
    <property type="taxonomic scope" value="Eukaryota"/>
</dbReference>
<keyword evidence="10" id="KW-1185">Reference proteome</keyword>
<evidence type="ECO:0000256" key="4">
    <source>
        <dbReference type="ARBA" id="ARBA00035011"/>
    </source>
</evidence>
<dbReference type="Pfam" id="PF02298">
    <property type="entry name" value="Cu_bind_like"/>
    <property type="match status" value="1"/>
</dbReference>
<dbReference type="EMBL" id="CM007656">
    <property type="protein sequence ID" value="ONI01698.1"/>
    <property type="molecule type" value="Genomic_DNA"/>
</dbReference>
<dbReference type="Gene3D" id="2.60.40.420">
    <property type="entry name" value="Cupredoxins - blue copper proteins"/>
    <property type="match status" value="1"/>
</dbReference>
<dbReference type="SUPFAM" id="SSF49503">
    <property type="entry name" value="Cupredoxins"/>
    <property type="match status" value="1"/>
</dbReference>
<dbReference type="InterPro" id="IPR003245">
    <property type="entry name" value="Phytocyanin_dom"/>
</dbReference>
<evidence type="ECO:0000256" key="5">
    <source>
        <dbReference type="ARBA" id="ARBA00037626"/>
    </source>
</evidence>
<keyword evidence="1 7" id="KW-0732">Signal</keyword>
<dbReference type="PANTHER" id="PTHR33021">
    <property type="entry name" value="BLUE COPPER PROTEIN"/>
    <property type="match status" value="1"/>
</dbReference>
<dbReference type="GO" id="GO:0005886">
    <property type="term" value="C:plasma membrane"/>
    <property type="evidence" value="ECO:0000318"/>
    <property type="project" value="GO_Central"/>
</dbReference>
<evidence type="ECO:0000256" key="7">
    <source>
        <dbReference type="SAM" id="SignalP"/>
    </source>
</evidence>
<feature type="transmembrane region" description="Helical" evidence="6">
    <location>
        <begin position="146"/>
        <end position="166"/>
    </location>
</feature>
<evidence type="ECO:0000256" key="6">
    <source>
        <dbReference type="SAM" id="Phobius"/>
    </source>
</evidence>
<reference evidence="9 10" key="1">
    <citation type="journal article" date="2013" name="Nat. Genet.">
        <title>The high-quality draft genome of peach (Prunus persica) identifies unique patterns of genetic diversity, domestication and genome evolution.</title>
        <authorList>
            <consortium name="International Peach Genome Initiative"/>
            <person name="Verde I."/>
            <person name="Abbott A.G."/>
            <person name="Scalabrin S."/>
            <person name="Jung S."/>
            <person name="Shu S."/>
            <person name="Marroni F."/>
            <person name="Zhebentyayeva T."/>
            <person name="Dettori M.T."/>
            <person name="Grimwood J."/>
            <person name="Cattonaro F."/>
            <person name="Zuccolo A."/>
            <person name="Rossini L."/>
            <person name="Jenkins J."/>
            <person name="Vendramin E."/>
            <person name="Meisel L.A."/>
            <person name="Decroocq V."/>
            <person name="Sosinski B."/>
            <person name="Prochnik S."/>
            <person name="Mitros T."/>
            <person name="Policriti A."/>
            <person name="Cipriani G."/>
            <person name="Dondini L."/>
            <person name="Ficklin S."/>
            <person name="Goodstein D.M."/>
            <person name="Xuan P."/>
            <person name="Del Fabbro C."/>
            <person name="Aramini V."/>
            <person name="Copetti D."/>
            <person name="Gonzalez S."/>
            <person name="Horner D.S."/>
            <person name="Falchi R."/>
            <person name="Lucas S."/>
            <person name="Mica E."/>
            <person name="Maldonado J."/>
            <person name="Lazzari B."/>
            <person name="Bielenberg D."/>
            <person name="Pirona R."/>
            <person name="Miculan M."/>
            <person name="Barakat A."/>
            <person name="Testolin R."/>
            <person name="Stella A."/>
            <person name="Tartarini S."/>
            <person name="Tonutti P."/>
            <person name="Arus P."/>
            <person name="Orellana A."/>
            <person name="Wells C."/>
            <person name="Main D."/>
            <person name="Vizzotto G."/>
            <person name="Silva H."/>
            <person name="Salamini F."/>
            <person name="Schmutz J."/>
            <person name="Morgante M."/>
            <person name="Rokhsar D.S."/>
        </authorList>
    </citation>
    <scope>NUCLEOTIDE SEQUENCE [LARGE SCALE GENOMIC DNA]</scope>
    <source>
        <strain evidence="10">cv. Nemared</strain>
    </source>
</reference>
<keyword evidence="2" id="KW-1015">Disulfide bond</keyword>
<proteinExistence type="inferred from homology"/>
<protein>
    <recommendedName>
        <fullName evidence="8">Phytocyanin domain-containing protein</fullName>
    </recommendedName>
</protein>
<keyword evidence="6" id="KW-0472">Membrane</keyword>
<dbReference type="FunFam" id="2.60.40.420:FF:000018">
    <property type="entry name" value="Lamin-like protein"/>
    <property type="match status" value="1"/>
</dbReference>
<evidence type="ECO:0000313" key="10">
    <source>
        <dbReference type="Proteomes" id="UP000006882"/>
    </source>
</evidence>
<dbReference type="Gramene" id="ONI01698">
    <property type="protein sequence ID" value="ONI01698"/>
    <property type="gene ID" value="PRUPE_6G154600"/>
</dbReference>
<dbReference type="AlphaFoldDB" id="A0A251NR22"/>
<evidence type="ECO:0000256" key="1">
    <source>
        <dbReference type="ARBA" id="ARBA00022729"/>
    </source>
</evidence>
<name>A0A251NR22_PRUPE</name>
<keyword evidence="3" id="KW-0325">Glycoprotein</keyword>
<evidence type="ECO:0000313" key="9">
    <source>
        <dbReference type="EMBL" id="ONI01698.1"/>
    </source>
</evidence>
<dbReference type="InterPro" id="IPR039391">
    <property type="entry name" value="Phytocyanin-like"/>
</dbReference>
<organism evidence="9 10">
    <name type="scientific">Prunus persica</name>
    <name type="common">Peach</name>
    <name type="synonym">Amygdalus persica</name>
    <dbReference type="NCBI Taxonomy" id="3760"/>
    <lineage>
        <taxon>Eukaryota</taxon>
        <taxon>Viridiplantae</taxon>
        <taxon>Streptophyta</taxon>
        <taxon>Embryophyta</taxon>
        <taxon>Tracheophyta</taxon>
        <taxon>Spermatophyta</taxon>
        <taxon>Magnoliopsida</taxon>
        <taxon>eudicotyledons</taxon>
        <taxon>Gunneridae</taxon>
        <taxon>Pentapetalae</taxon>
        <taxon>rosids</taxon>
        <taxon>fabids</taxon>
        <taxon>Rosales</taxon>
        <taxon>Rosaceae</taxon>
        <taxon>Amygdaloideae</taxon>
        <taxon>Amygdaleae</taxon>
        <taxon>Prunus</taxon>
    </lineage>
</organism>
<feature type="domain" description="Phytocyanin" evidence="8">
    <location>
        <begin position="33"/>
        <end position="135"/>
    </location>
</feature>
<comment type="similarity">
    <text evidence="4">Belongs to the early nodulin-like (ENODL) family.</text>
</comment>
<comment type="function">
    <text evidence="5">May act as a carbohydrate transporter.</text>
</comment>
<keyword evidence="6" id="KW-1133">Transmembrane helix</keyword>
<evidence type="ECO:0000256" key="3">
    <source>
        <dbReference type="ARBA" id="ARBA00023180"/>
    </source>
</evidence>
<keyword evidence="6" id="KW-0812">Transmembrane</keyword>
<accession>A0A251NR22</accession>
<sequence length="167" mass="18464">MMEGLSLRRVLTVGMTVAMVITLRAEMGNASGKMHSVGGSKTSWGPSNVNLTEWSSHETFYVGDWLYFGYDKYQYNVLEVNKTSYEKCIDKDFIKNITGGAGRDVFNLTQTKTYYFLSSGGYCFQGLKVAVNVLRPLPPAPAPTSTSTTTTFSSSLLLLLLLLFIII</sequence>
<dbReference type="GO" id="GO:0009055">
    <property type="term" value="F:electron transfer activity"/>
    <property type="evidence" value="ECO:0007669"/>
    <property type="project" value="InterPro"/>
</dbReference>
<dbReference type="PANTHER" id="PTHR33021:SF482">
    <property type="entry name" value="EARLY NODULIN-LIKE PROTEIN"/>
    <property type="match status" value="1"/>
</dbReference>
<feature type="signal peptide" evidence="7">
    <location>
        <begin position="1"/>
        <end position="25"/>
    </location>
</feature>
<evidence type="ECO:0000259" key="8">
    <source>
        <dbReference type="PROSITE" id="PS51485"/>
    </source>
</evidence>